<dbReference type="PANTHER" id="PTHR10762">
    <property type="entry name" value="DIPHTHAMIDE BIOSYNTHESIS PROTEIN"/>
    <property type="match status" value="1"/>
</dbReference>
<dbReference type="FunFam" id="3.40.50.11860:FF:000001">
    <property type="entry name" value="2-(3-amino-3-carboxypropyl)histidine synthase subunit 2"/>
    <property type="match status" value="1"/>
</dbReference>
<dbReference type="InterPro" id="IPR011701">
    <property type="entry name" value="MFS"/>
</dbReference>
<proteinExistence type="inferred from homology"/>
<gene>
    <name evidence="12" type="ORF">B0T25DRAFT_624931</name>
</gene>
<feature type="transmembrane region" description="Helical" evidence="10">
    <location>
        <begin position="215"/>
        <end position="238"/>
    </location>
</feature>
<dbReference type="SFLD" id="SFLDF00408">
    <property type="entry name" value="Diphthamide_biosynthesis_famil"/>
    <property type="match status" value="1"/>
</dbReference>
<feature type="transmembrane region" description="Helical" evidence="10">
    <location>
        <begin position="297"/>
        <end position="323"/>
    </location>
</feature>
<feature type="transmembrane region" description="Helical" evidence="10">
    <location>
        <begin position="422"/>
        <end position="442"/>
    </location>
</feature>
<dbReference type="Pfam" id="PF01866">
    <property type="entry name" value="Diphthamide_syn"/>
    <property type="match status" value="1"/>
</dbReference>
<dbReference type="Gene3D" id="1.20.1250.20">
    <property type="entry name" value="MFS general substrate transporter like domains"/>
    <property type="match status" value="1"/>
</dbReference>
<keyword evidence="13" id="KW-1185">Reference proteome</keyword>
<dbReference type="InterPro" id="IPR036259">
    <property type="entry name" value="MFS_trans_sf"/>
</dbReference>
<dbReference type="GO" id="GO:0022857">
    <property type="term" value="F:transmembrane transporter activity"/>
    <property type="evidence" value="ECO:0007669"/>
    <property type="project" value="InterPro"/>
</dbReference>
<sequence>MSKSQWSLFKIFSSFVGLPLFTFAKFQKEIKRTHSPRLLTTDAAVAEPQKAEQEATYSRHSHRHQTNGAEVPSTATTLNFPEGGAQGWLVVFGSFCAMVSVFGLINSSAVFESYFSTNQLSQHNASEIGWIFSLYLFIVFFVGIQVGPIFDHYGGRVLVATGTVLITLSVLILGWCEAYYQIILTYSVLGGLGGALLNAPAYGAIAHFFNVRRGLATGIATTSGGIGGIVFPLILQQMLPKLGFAWSCRILALIMLGLAIPANLFIKTRLPPARDADGNVRVGSVWPDLAIFRDSRFAFASLGIFFMEWGLFVPLTFIISYAAQHGQDTTSSYVLLSYLNAGSVVGRVLPGFLADKFGRFNLVIVTIALCVVTLLALWLPAGRSQPLLIAYSVTFGFASGSNLGLVPVCLGQLCDSRQYGRYFSTAMMVASFGTLSSVPIGGALLDVGTGETGWMAVILFAGVSYAIALACYMTARVLAATNVLQSLPHCVSPRQTCGRPRRHTDGTDGWRDIMGELSAPSAFSTPAEHLFEHVEPKLPTEEIEAQAQSKTDDELRHVYEIARTAREIQDGGWRRIGLQFPDTMLRDAPRVVQALSAELAFLQATSTSNREKGNDVVGAWPANDASQEKPKAPQRIYILADTSYSSCCVDEIAAEHADAEVVVHYGRSCLSPTSRLPVIYVFTQHKLDRRAALNAFAQEYPDNQTPVVLMADVTYQDHVSALATELRGRGYTTLLSTEIIHDPLGQIPNRKIVSPSAPLPPDLDLKTYSIFHISIPPTALLLALSSRVASLHIHPTSSASPEYSPQVTPRLLGRRYARCLTLASAGIIGILVNTLSVSNYLASIESIRKQIAAAGKKSYTVVVGKLNPAKLANFAEIDGWVVVGCWESALVEDDAGFYRPVITPFELEIALQGDEERVWTGEWWGGIEGVKPPVDKQESGQGVEKGEGIGGREVGGEEEEDSDGEESAPPEFDLRTGKLISHSRPMRVAAARAPKKDAPAEGGASSSTTSGALALRSKGDLAMVNGVVSPGAEFLRSQRTWQGLGSDYTAEDSAAVEQGRSGVARGYTVGEEGARR</sequence>
<dbReference type="InterPro" id="IPR042265">
    <property type="entry name" value="DPH1/DPH2_3"/>
</dbReference>
<keyword evidence="6" id="KW-0408">Iron</keyword>
<dbReference type="SFLD" id="SFLDS00032">
    <property type="entry name" value="Radical_SAM_3-amino-3-carboxyp"/>
    <property type="match status" value="1"/>
</dbReference>
<dbReference type="GO" id="GO:0090560">
    <property type="term" value="F:2-(3-amino-3-carboxypropyl)histidine synthase activity"/>
    <property type="evidence" value="ECO:0007669"/>
    <property type="project" value="InterPro"/>
</dbReference>
<reference evidence="12" key="1">
    <citation type="journal article" date="2023" name="Mol. Phylogenet. Evol.">
        <title>Genome-scale phylogeny and comparative genomics of the fungal order Sordariales.</title>
        <authorList>
            <person name="Hensen N."/>
            <person name="Bonometti L."/>
            <person name="Westerberg I."/>
            <person name="Brannstrom I.O."/>
            <person name="Guillou S."/>
            <person name="Cros-Aarteil S."/>
            <person name="Calhoun S."/>
            <person name="Haridas S."/>
            <person name="Kuo A."/>
            <person name="Mondo S."/>
            <person name="Pangilinan J."/>
            <person name="Riley R."/>
            <person name="LaButti K."/>
            <person name="Andreopoulos B."/>
            <person name="Lipzen A."/>
            <person name="Chen C."/>
            <person name="Yan M."/>
            <person name="Daum C."/>
            <person name="Ng V."/>
            <person name="Clum A."/>
            <person name="Steindorff A."/>
            <person name="Ohm R.A."/>
            <person name="Martin F."/>
            <person name="Silar P."/>
            <person name="Natvig D.O."/>
            <person name="Lalanne C."/>
            <person name="Gautier V."/>
            <person name="Ament-Velasquez S.L."/>
            <person name="Kruys A."/>
            <person name="Hutchinson M.I."/>
            <person name="Powell A.J."/>
            <person name="Barry K."/>
            <person name="Miller A.N."/>
            <person name="Grigoriev I.V."/>
            <person name="Debuchy R."/>
            <person name="Gladieux P."/>
            <person name="Hiltunen Thoren M."/>
            <person name="Johannesson H."/>
        </authorList>
    </citation>
    <scope>NUCLEOTIDE SEQUENCE</scope>
    <source>
        <strain evidence="12">CBS 955.72</strain>
    </source>
</reference>
<evidence type="ECO:0000256" key="1">
    <source>
        <dbReference type="ARBA" id="ARBA00001966"/>
    </source>
</evidence>
<evidence type="ECO:0000256" key="7">
    <source>
        <dbReference type="ARBA" id="ARBA00023014"/>
    </source>
</evidence>
<evidence type="ECO:0000256" key="6">
    <source>
        <dbReference type="ARBA" id="ARBA00023004"/>
    </source>
</evidence>
<dbReference type="CDD" id="cd17352">
    <property type="entry name" value="MFS_MCT_SLC16"/>
    <property type="match status" value="1"/>
</dbReference>
<reference evidence="12" key="2">
    <citation type="submission" date="2023-06" db="EMBL/GenBank/DDBJ databases">
        <authorList>
            <consortium name="Lawrence Berkeley National Laboratory"/>
            <person name="Haridas S."/>
            <person name="Hensen N."/>
            <person name="Bonometti L."/>
            <person name="Westerberg I."/>
            <person name="Brannstrom I.O."/>
            <person name="Guillou S."/>
            <person name="Cros-Aarteil S."/>
            <person name="Calhoun S."/>
            <person name="Kuo A."/>
            <person name="Mondo S."/>
            <person name="Pangilinan J."/>
            <person name="Riley R."/>
            <person name="Labutti K."/>
            <person name="Andreopoulos B."/>
            <person name="Lipzen A."/>
            <person name="Chen C."/>
            <person name="Yanf M."/>
            <person name="Daum C."/>
            <person name="Ng V."/>
            <person name="Clum A."/>
            <person name="Steindorff A."/>
            <person name="Ohm R."/>
            <person name="Martin F."/>
            <person name="Silar P."/>
            <person name="Natvig D."/>
            <person name="Lalanne C."/>
            <person name="Gautier V."/>
            <person name="Ament-Velasquez S.L."/>
            <person name="Kruys A."/>
            <person name="Hutchinson M.I."/>
            <person name="Powell A.J."/>
            <person name="Barry K."/>
            <person name="Miller A.N."/>
            <person name="Grigoriev I.V."/>
            <person name="Debuchy R."/>
            <person name="Gladieux P."/>
            <person name="Thoren M.H."/>
            <person name="Johannesson H."/>
        </authorList>
    </citation>
    <scope>NUCLEOTIDE SEQUENCE</scope>
    <source>
        <strain evidence="12">CBS 955.72</strain>
    </source>
</reference>
<comment type="similarity">
    <text evidence="4">Belongs to the DPH1/DPH2 family. DPH2 subfamily.</text>
</comment>
<feature type="transmembrane region" description="Helical" evidence="10">
    <location>
        <begin position="454"/>
        <end position="475"/>
    </location>
</feature>
<feature type="transmembrane region" description="Helical" evidence="10">
    <location>
        <begin position="88"/>
        <end position="108"/>
    </location>
</feature>
<feature type="transmembrane region" description="Helical" evidence="10">
    <location>
        <begin position="387"/>
        <end position="410"/>
    </location>
</feature>
<evidence type="ECO:0000256" key="3">
    <source>
        <dbReference type="ARBA" id="ARBA00005156"/>
    </source>
</evidence>
<organism evidence="12 13">
    <name type="scientific">Lasiosphaeria hispida</name>
    <dbReference type="NCBI Taxonomy" id="260671"/>
    <lineage>
        <taxon>Eukaryota</taxon>
        <taxon>Fungi</taxon>
        <taxon>Dikarya</taxon>
        <taxon>Ascomycota</taxon>
        <taxon>Pezizomycotina</taxon>
        <taxon>Sordariomycetes</taxon>
        <taxon>Sordariomycetidae</taxon>
        <taxon>Sordariales</taxon>
        <taxon>Lasiosphaeriaceae</taxon>
        <taxon>Lasiosphaeria</taxon>
    </lineage>
</organism>
<dbReference type="GO" id="GO:0017183">
    <property type="term" value="P:protein histidyl modification to diphthamide"/>
    <property type="evidence" value="ECO:0007669"/>
    <property type="project" value="InterPro"/>
</dbReference>
<feature type="transmembrane region" description="Helical" evidence="10">
    <location>
        <begin position="244"/>
        <end position="266"/>
    </location>
</feature>
<feature type="region of interest" description="Disordered" evidence="9">
    <location>
        <begin position="1052"/>
        <end position="1076"/>
    </location>
</feature>
<feature type="compositionally biased region" description="Low complexity" evidence="9">
    <location>
        <begin position="1000"/>
        <end position="1011"/>
    </location>
</feature>
<comment type="pathway">
    <text evidence="3">Protein modification; peptidyl-diphthamide biosynthesis.</text>
</comment>
<dbReference type="EMBL" id="JAUIQD010000006">
    <property type="protein sequence ID" value="KAK3346559.1"/>
    <property type="molecule type" value="Genomic_DNA"/>
</dbReference>
<evidence type="ECO:0000313" key="13">
    <source>
        <dbReference type="Proteomes" id="UP001275084"/>
    </source>
</evidence>
<feature type="transmembrane region" description="Helical" evidence="10">
    <location>
        <begin position="335"/>
        <end position="353"/>
    </location>
</feature>
<dbReference type="InterPro" id="IPR042263">
    <property type="entry name" value="DPH1/DPH2_1"/>
</dbReference>
<keyword evidence="10" id="KW-0812">Transmembrane</keyword>
<keyword evidence="7" id="KW-0411">Iron-sulfur</keyword>
<evidence type="ECO:0000256" key="2">
    <source>
        <dbReference type="ARBA" id="ARBA00004141"/>
    </source>
</evidence>
<dbReference type="Proteomes" id="UP001275084">
    <property type="component" value="Unassembled WGS sequence"/>
</dbReference>
<dbReference type="GO" id="GO:0046872">
    <property type="term" value="F:metal ion binding"/>
    <property type="evidence" value="ECO:0007669"/>
    <property type="project" value="UniProtKB-KW"/>
</dbReference>
<feature type="transmembrane region" description="Helical" evidence="10">
    <location>
        <begin position="128"/>
        <end position="150"/>
    </location>
</feature>
<evidence type="ECO:0000256" key="8">
    <source>
        <dbReference type="ARBA" id="ARBA00080784"/>
    </source>
</evidence>
<feature type="region of interest" description="Disordered" evidence="9">
    <location>
        <begin position="54"/>
        <end position="73"/>
    </location>
</feature>
<dbReference type="FunFam" id="3.40.50.11840:FF:000010">
    <property type="entry name" value="2-(3-amino-3-carboxypropyl)histidine synthase subunit 2"/>
    <property type="match status" value="1"/>
</dbReference>
<keyword evidence="10" id="KW-1133">Transmembrane helix</keyword>
<protein>
    <recommendedName>
        <fullName evidence="8">S-adenosyl-L-methionine:L-histidine 3-amino-3-carboxypropyltransferase 2</fullName>
    </recommendedName>
</protein>
<comment type="subcellular location">
    <subcellularLocation>
        <location evidence="2">Membrane</location>
        <topology evidence="2">Multi-pass membrane protein</topology>
    </subcellularLocation>
</comment>
<evidence type="ECO:0000313" key="12">
    <source>
        <dbReference type="EMBL" id="KAK3346559.1"/>
    </source>
</evidence>
<dbReference type="Gene3D" id="3.40.50.11840">
    <property type="entry name" value="Diphthamide synthesis DPH1/DPH2 domain 1"/>
    <property type="match status" value="1"/>
</dbReference>
<dbReference type="PROSITE" id="PS50850">
    <property type="entry name" value="MFS"/>
    <property type="match status" value="1"/>
</dbReference>
<dbReference type="Pfam" id="PF07690">
    <property type="entry name" value="MFS_1"/>
    <property type="match status" value="1"/>
</dbReference>
<name>A0AAJ0HC89_9PEZI</name>
<dbReference type="NCBIfam" id="TIGR00322">
    <property type="entry name" value="diphth2_R"/>
    <property type="match status" value="1"/>
</dbReference>
<accession>A0AAJ0HC89</accession>
<keyword evidence="10" id="KW-0472">Membrane</keyword>
<dbReference type="InterPro" id="IPR010014">
    <property type="entry name" value="DHP2"/>
</dbReference>
<dbReference type="SUPFAM" id="SSF103473">
    <property type="entry name" value="MFS general substrate transporter"/>
    <property type="match status" value="1"/>
</dbReference>
<dbReference type="AlphaFoldDB" id="A0AAJ0HC89"/>
<dbReference type="NCBIfam" id="TIGR00272">
    <property type="entry name" value="DPH2"/>
    <property type="match status" value="1"/>
</dbReference>
<comment type="cofactor">
    <cofactor evidence="1">
        <name>[4Fe-4S] cluster</name>
        <dbReference type="ChEBI" id="CHEBI:49883"/>
    </cofactor>
</comment>
<dbReference type="SFLD" id="SFLDG01121">
    <property type="entry name" value="Diphthamide_biosynthesis"/>
    <property type="match status" value="1"/>
</dbReference>
<evidence type="ECO:0000256" key="9">
    <source>
        <dbReference type="SAM" id="MobiDB-lite"/>
    </source>
</evidence>
<feature type="transmembrane region" description="Helical" evidence="10">
    <location>
        <begin position="6"/>
        <end position="24"/>
    </location>
</feature>
<feature type="region of interest" description="Disordered" evidence="9">
    <location>
        <begin position="929"/>
        <end position="1011"/>
    </location>
</feature>
<dbReference type="PANTHER" id="PTHR10762:SF2">
    <property type="entry name" value="2-(3-AMINO-3-CARBOXYPROPYL)HISTIDINE SYNTHASE SUBUNIT 2"/>
    <property type="match status" value="1"/>
</dbReference>
<feature type="domain" description="Major facilitator superfamily (MFS) profile" evidence="11">
    <location>
        <begin position="86"/>
        <end position="479"/>
    </location>
</feature>
<feature type="transmembrane region" description="Helical" evidence="10">
    <location>
        <begin position="181"/>
        <end position="203"/>
    </location>
</feature>
<dbReference type="InterPro" id="IPR020846">
    <property type="entry name" value="MFS_dom"/>
</dbReference>
<comment type="caution">
    <text evidence="12">The sequence shown here is derived from an EMBL/GenBank/DDBJ whole genome shotgun (WGS) entry which is preliminary data.</text>
</comment>
<dbReference type="GO" id="GO:0051536">
    <property type="term" value="F:iron-sulfur cluster binding"/>
    <property type="evidence" value="ECO:0007669"/>
    <property type="project" value="UniProtKB-KW"/>
</dbReference>
<dbReference type="InterPro" id="IPR016435">
    <property type="entry name" value="DPH1/DPH2"/>
</dbReference>
<feature type="compositionally biased region" description="Acidic residues" evidence="9">
    <location>
        <begin position="956"/>
        <end position="968"/>
    </location>
</feature>
<feature type="transmembrane region" description="Helical" evidence="10">
    <location>
        <begin position="157"/>
        <end position="175"/>
    </location>
</feature>
<evidence type="ECO:0000256" key="4">
    <source>
        <dbReference type="ARBA" id="ARBA00006179"/>
    </source>
</evidence>
<dbReference type="Gene3D" id="3.40.50.11860">
    <property type="entry name" value="Diphthamide synthesis DPH1/DPH2 domain 3"/>
    <property type="match status" value="1"/>
</dbReference>
<keyword evidence="5" id="KW-0479">Metal-binding</keyword>
<dbReference type="GO" id="GO:0016020">
    <property type="term" value="C:membrane"/>
    <property type="evidence" value="ECO:0007669"/>
    <property type="project" value="UniProtKB-SubCell"/>
</dbReference>
<evidence type="ECO:0000256" key="10">
    <source>
        <dbReference type="SAM" id="Phobius"/>
    </source>
</evidence>
<evidence type="ECO:0000259" key="11">
    <source>
        <dbReference type="PROSITE" id="PS50850"/>
    </source>
</evidence>
<evidence type="ECO:0000256" key="5">
    <source>
        <dbReference type="ARBA" id="ARBA00022723"/>
    </source>
</evidence>
<feature type="transmembrane region" description="Helical" evidence="10">
    <location>
        <begin position="819"/>
        <end position="841"/>
    </location>
</feature>
<feature type="transmembrane region" description="Helical" evidence="10">
    <location>
        <begin position="360"/>
        <end position="381"/>
    </location>
</feature>